<evidence type="ECO:0000313" key="2">
    <source>
        <dbReference type="Proteomes" id="UP001500622"/>
    </source>
</evidence>
<keyword evidence="2" id="KW-1185">Reference proteome</keyword>
<proteinExistence type="predicted"/>
<evidence type="ECO:0008006" key="3">
    <source>
        <dbReference type="Google" id="ProtNLM"/>
    </source>
</evidence>
<reference evidence="2" key="1">
    <citation type="journal article" date="2019" name="Int. J. Syst. Evol. Microbiol.">
        <title>The Global Catalogue of Microorganisms (GCM) 10K type strain sequencing project: providing services to taxonomists for standard genome sequencing and annotation.</title>
        <authorList>
            <consortium name="The Broad Institute Genomics Platform"/>
            <consortium name="The Broad Institute Genome Sequencing Center for Infectious Disease"/>
            <person name="Wu L."/>
            <person name="Ma J."/>
        </authorList>
    </citation>
    <scope>NUCLEOTIDE SEQUENCE [LARGE SCALE GENOMIC DNA]</scope>
    <source>
        <strain evidence="2">JCM 17810</strain>
    </source>
</reference>
<sequence>MVRAIAYGVIDLKLAGHLAKHQDPQAAPAGFVADFLDVLAGRT</sequence>
<name>A0ABP8LCI1_9MICO</name>
<evidence type="ECO:0000313" key="1">
    <source>
        <dbReference type="EMBL" id="GAA4426402.1"/>
    </source>
</evidence>
<dbReference type="EMBL" id="BAABGN010000011">
    <property type="protein sequence ID" value="GAA4426402.1"/>
    <property type="molecule type" value="Genomic_DNA"/>
</dbReference>
<gene>
    <name evidence="1" type="ORF">GCM10023169_25130</name>
</gene>
<protein>
    <recommendedName>
        <fullName evidence="3">Tetracyclin repressor-like C-terminal domain-containing protein</fullName>
    </recommendedName>
</protein>
<organism evidence="1 2">
    <name type="scientific">Georgenia halophila</name>
    <dbReference type="NCBI Taxonomy" id="620889"/>
    <lineage>
        <taxon>Bacteria</taxon>
        <taxon>Bacillati</taxon>
        <taxon>Actinomycetota</taxon>
        <taxon>Actinomycetes</taxon>
        <taxon>Micrococcales</taxon>
        <taxon>Bogoriellaceae</taxon>
        <taxon>Georgenia</taxon>
    </lineage>
</organism>
<dbReference type="Proteomes" id="UP001500622">
    <property type="component" value="Unassembled WGS sequence"/>
</dbReference>
<comment type="caution">
    <text evidence="1">The sequence shown here is derived from an EMBL/GenBank/DDBJ whole genome shotgun (WGS) entry which is preliminary data.</text>
</comment>
<accession>A0ABP8LCI1</accession>